<dbReference type="SUPFAM" id="SSF46689">
    <property type="entry name" value="Homeodomain-like"/>
    <property type="match status" value="1"/>
</dbReference>
<dbReference type="Gene3D" id="3.40.50.300">
    <property type="entry name" value="P-loop containing nucleotide triphosphate hydrolases"/>
    <property type="match status" value="1"/>
</dbReference>
<evidence type="ECO:0000256" key="5">
    <source>
        <dbReference type="ARBA" id="ARBA00023163"/>
    </source>
</evidence>
<proteinExistence type="predicted"/>
<keyword evidence="11" id="KW-1185">Reference proteome</keyword>
<dbReference type="SUPFAM" id="SSF52540">
    <property type="entry name" value="P-loop containing nucleoside triphosphate hydrolases"/>
    <property type="match status" value="1"/>
</dbReference>
<evidence type="ECO:0000256" key="1">
    <source>
        <dbReference type="ARBA" id="ARBA00022741"/>
    </source>
</evidence>
<dbReference type="Gene3D" id="3.40.50.2300">
    <property type="match status" value="1"/>
</dbReference>
<dbReference type="InterPro" id="IPR003593">
    <property type="entry name" value="AAA+_ATPase"/>
</dbReference>
<dbReference type="InterPro" id="IPR009057">
    <property type="entry name" value="Homeodomain-like_sf"/>
</dbReference>
<dbReference type="PRINTS" id="PR01590">
    <property type="entry name" value="HTHFIS"/>
</dbReference>
<dbReference type="Gene3D" id="1.10.10.60">
    <property type="entry name" value="Homeodomain-like"/>
    <property type="match status" value="1"/>
</dbReference>
<dbReference type="PROSITE" id="PS00688">
    <property type="entry name" value="SIGMA54_INTERACT_3"/>
    <property type="match status" value="1"/>
</dbReference>
<keyword evidence="5" id="KW-0804">Transcription</keyword>
<evidence type="ECO:0000256" key="6">
    <source>
        <dbReference type="PROSITE-ProRule" id="PRU00169"/>
    </source>
</evidence>
<protein>
    <submittedName>
        <fullName evidence="10">Response regulator</fullName>
    </submittedName>
</protein>
<dbReference type="RefSeq" id="WP_169143466.1">
    <property type="nucleotide sequence ID" value="NZ_WTVS01000115.1"/>
</dbReference>
<comment type="caution">
    <text evidence="10">The sequence shown here is derived from an EMBL/GenBank/DDBJ whole genome shotgun (WGS) entry which is preliminary data.</text>
</comment>
<dbReference type="PROSITE" id="PS50045">
    <property type="entry name" value="SIGMA54_INTERACT_4"/>
    <property type="match status" value="1"/>
</dbReference>
<dbReference type="InterPro" id="IPR002197">
    <property type="entry name" value="HTH_Fis"/>
</dbReference>
<dbReference type="Pfam" id="PF00158">
    <property type="entry name" value="Sigma54_activat"/>
    <property type="match status" value="1"/>
</dbReference>
<keyword evidence="1" id="KW-0547">Nucleotide-binding</keyword>
<keyword evidence="3" id="KW-0805">Transcription regulation</keyword>
<organism evidence="10 11">
    <name type="scientific">Aromatoleum toluolicum</name>
    <dbReference type="NCBI Taxonomy" id="90060"/>
    <lineage>
        <taxon>Bacteria</taxon>
        <taxon>Pseudomonadati</taxon>
        <taxon>Pseudomonadota</taxon>
        <taxon>Betaproteobacteria</taxon>
        <taxon>Rhodocyclales</taxon>
        <taxon>Rhodocyclaceae</taxon>
        <taxon>Aromatoleum</taxon>
    </lineage>
</organism>
<accession>A0ABX1NPB4</accession>
<dbReference type="Pfam" id="PF25601">
    <property type="entry name" value="AAA_lid_14"/>
    <property type="match status" value="1"/>
</dbReference>
<keyword evidence="4" id="KW-0238">DNA-binding</keyword>
<dbReference type="InterPro" id="IPR025944">
    <property type="entry name" value="Sigma_54_int_dom_CS"/>
</dbReference>
<evidence type="ECO:0000256" key="2">
    <source>
        <dbReference type="ARBA" id="ARBA00022840"/>
    </source>
</evidence>
<dbReference type="PANTHER" id="PTHR32071">
    <property type="entry name" value="TRANSCRIPTIONAL REGULATORY PROTEIN"/>
    <property type="match status" value="1"/>
</dbReference>
<evidence type="ECO:0000313" key="10">
    <source>
        <dbReference type="EMBL" id="NMG00961.1"/>
    </source>
</evidence>
<keyword evidence="6" id="KW-0597">Phosphoprotein</keyword>
<evidence type="ECO:0000313" key="11">
    <source>
        <dbReference type="Proteomes" id="UP000634522"/>
    </source>
</evidence>
<name>A0ABX1NPB4_9RHOO</name>
<dbReference type="EMBL" id="WTVS01000115">
    <property type="protein sequence ID" value="NMG00961.1"/>
    <property type="molecule type" value="Genomic_DNA"/>
</dbReference>
<dbReference type="InterPro" id="IPR025662">
    <property type="entry name" value="Sigma_54_int_dom_ATP-bd_1"/>
</dbReference>
<dbReference type="InterPro" id="IPR002078">
    <property type="entry name" value="Sigma_54_int"/>
</dbReference>
<dbReference type="Pfam" id="PF02954">
    <property type="entry name" value="HTH_8"/>
    <property type="match status" value="1"/>
</dbReference>
<dbReference type="SMART" id="SM00382">
    <property type="entry name" value="AAA"/>
    <property type="match status" value="1"/>
</dbReference>
<reference evidence="10 11" key="1">
    <citation type="submission" date="2019-12" db="EMBL/GenBank/DDBJ databases">
        <title>Comparative genomics gives insights into the taxonomy of the Azoarcus-Aromatoleum group and reveals separate origins of nif in the plant-associated Azoarcus and non-plant-associated Aromatoleum sub-groups.</title>
        <authorList>
            <person name="Lafos M."/>
            <person name="Maluk M."/>
            <person name="Batista M."/>
            <person name="Junghare M."/>
            <person name="Carmona M."/>
            <person name="Faoro H."/>
            <person name="Cruz L.M."/>
            <person name="Battistoni F."/>
            <person name="De Souza E."/>
            <person name="Pedrosa F."/>
            <person name="Chen W.-M."/>
            <person name="Poole P.S."/>
            <person name="Dixon R.A."/>
            <person name="James E.K."/>
        </authorList>
    </citation>
    <scope>NUCLEOTIDE SEQUENCE [LARGE SCALE GENOMIC DNA]</scope>
    <source>
        <strain evidence="10 11">T</strain>
    </source>
</reference>
<dbReference type="CDD" id="cd00009">
    <property type="entry name" value="AAA"/>
    <property type="match status" value="1"/>
</dbReference>
<dbReference type="InterPro" id="IPR011006">
    <property type="entry name" value="CheY-like_superfamily"/>
</dbReference>
<dbReference type="Gene3D" id="1.10.8.60">
    <property type="match status" value="1"/>
</dbReference>
<dbReference type="SUPFAM" id="SSF52172">
    <property type="entry name" value="CheY-like"/>
    <property type="match status" value="1"/>
</dbReference>
<dbReference type="Proteomes" id="UP000634522">
    <property type="component" value="Unassembled WGS sequence"/>
</dbReference>
<sequence length="477" mass="52049">MIEQINILVVEDDAALRDAVCLTLEMGGHRVTGVDGGPAALAELGRQAFNLVVSDLRMQPMDGLQLLGEIRSRLPQLPVLLMTAYGDVDKAVAAMRGGACDFLMKPFEPDVLLEHVRRYASQPPGADDTVAEDPHTRNLLALAARVADTDATVLLTGESGTGKEVFARYIHDHSSRKAGAFVAINCAAIPENLLEATLFGYEKGAFTGAQTAQPGKFEQAQDGTILLDEISEMPLALQAKLLRVLQEREVERVGGKKPVELDIRVLATSNRDMAREVAAGRFREDLYYRLNVFPLAIPGLRERPRDILPLARHFLARHGERLKRSARLSPEAEQLLVRHAWPGNVRELENAMQRALILAAGDTITAETVHLCLPNWVAAEAAPSADGPNRAETAPVSVSVAANFAVPPESVAVSSPIRPDPAAGGRPANMKDLEREHILSTLREVGGSRKRAVEKLGISERTLRYKLQQYRDEGYEV</sequence>
<evidence type="ECO:0000259" key="9">
    <source>
        <dbReference type="PROSITE" id="PS50110"/>
    </source>
</evidence>
<dbReference type="PROSITE" id="PS50110">
    <property type="entry name" value="RESPONSE_REGULATORY"/>
    <property type="match status" value="1"/>
</dbReference>
<evidence type="ECO:0000256" key="3">
    <source>
        <dbReference type="ARBA" id="ARBA00023015"/>
    </source>
</evidence>
<dbReference type="InterPro" id="IPR027417">
    <property type="entry name" value="P-loop_NTPase"/>
</dbReference>
<dbReference type="PANTHER" id="PTHR32071:SF21">
    <property type="entry name" value="TRANSCRIPTIONAL REGULATORY PROTEIN FLGR"/>
    <property type="match status" value="1"/>
</dbReference>
<dbReference type="InterPro" id="IPR001789">
    <property type="entry name" value="Sig_transdc_resp-reg_receiver"/>
</dbReference>
<evidence type="ECO:0000256" key="7">
    <source>
        <dbReference type="SAM" id="MobiDB-lite"/>
    </source>
</evidence>
<dbReference type="SMART" id="SM00448">
    <property type="entry name" value="REC"/>
    <property type="match status" value="1"/>
</dbReference>
<dbReference type="PROSITE" id="PS00675">
    <property type="entry name" value="SIGMA54_INTERACT_1"/>
    <property type="match status" value="1"/>
</dbReference>
<gene>
    <name evidence="10" type="ORF">GPA27_26655</name>
</gene>
<evidence type="ECO:0000256" key="4">
    <source>
        <dbReference type="ARBA" id="ARBA00023125"/>
    </source>
</evidence>
<feature type="region of interest" description="Disordered" evidence="7">
    <location>
        <begin position="411"/>
        <end position="433"/>
    </location>
</feature>
<feature type="modified residue" description="4-aspartylphosphate" evidence="6">
    <location>
        <position position="55"/>
    </location>
</feature>
<feature type="domain" description="Response regulatory" evidence="9">
    <location>
        <begin position="6"/>
        <end position="120"/>
    </location>
</feature>
<feature type="domain" description="Sigma-54 factor interaction" evidence="8">
    <location>
        <begin position="129"/>
        <end position="357"/>
    </location>
</feature>
<evidence type="ECO:0000259" key="8">
    <source>
        <dbReference type="PROSITE" id="PS50045"/>
    </source>
</evidence>
<dbReference type="InterPro" id="IPR058031">
    <property type="entry name" value="AAA_lid_NorR"/>
</dbReference>
<keyword evidence="2" id="KW-0067">ATP-binding</keyword>
<dbReference type="Pfam" id="PF00072">
    <property type="entry name" value="Response_reg"/>
    <property type="match status" value="1"/>
</dbReference>